<keyword evidence="2" id="KW-1185">Reference proteome</keyword>
<evidence type="ECO:0000313" key="1">
    <source>
        <dbReference type="EMBL" id="GEM38221.1"/>
    </source>
</evidence>
<dbReference type="RefSeq" id="WP_147130284.1">
    <property type="nucleotide sequence ID" value="NZ_BJXA01000014.1"/>
</dbReference>
<evidence type="ECO:0000313" key="2">
    <source>
        <dbReference type="Proteomes" id="UP000321424"/>
    </source>
</evidence>
<dbReference type="EMBL" id="BJXA01000014">
    <property type="protein sequence ID" value="GEM38221.1"/>
    <property type="molecule type" value="Genomic_DNA"/>
</dbReference>
<name>A0A511MCK6_9NOCA</name>
<gene>
    <name evidence="1" type="ORF">NN4_27400</name>
</gene>
<reference evidence="1 2" key="1">
    <citation type="submission" date="2019-07" db="EMBL/GenBank/DDBJ databases">
        <title>Whole genome shotgun sequence of Nocardia ninae NBRC 108245.</title>
        <authorList>
            <person name="Hosoyama A."/>
            <person name="Uohara A."/>
            <person name="Ohji S."/>
            <person name="Ichikawa N."/>
        </authorList>
    </citation>
    <scope>NUCLEOTIDE SEQUENCE [LARGE SCALE GENOMIC DNA]</scope>
    <source>
        <strain evidence="1 2">NBRC 108245</strain>
    </source>
</reference>
<dbReference type="AlphaFoldDB" id="A0A511MCK6"/>
<proteinExistence type="predicted"/>
<dbReference type="OrthoDB" id="9816564at2"/>
<dbReference type="Proteomes" id="UP000321424">
    <property type="component" value="Unassembled WGS sequence"/>
</dbReference>
<protein>
    <submittedName>
        <fullName evidence="1">Uncharacterized protein</fullName>
    </submittedName>
</protein>
<sequence>MRDTTIATSRYERIMLNHSSRFGDPAAQFLYASKQARTKTAAGTEREAVIRDVAAGVAAPALAGCVVWMLREAQRRGLHRLRFLSRDGQVFYELARRLAPVIGVDLDLQYVYSSRLTWSLAATDPDNLDKAAWLFNSFMKSNAADLCSRLGLAISEFEPLLVASHVSLDPDVRADQDQQATAMRRFVRTPEVTAATAPRISRTRELLTEYAVQHTLADPTTGLVDAGWTGRMIGSLVQVCETAGLQRPHVLLWGHEPRPTGWTDPEKVAAFIYNTAVGQGLNWRVPDAPFLVETFCMGDHGIVSGYHREPSGEVAPILQSKTNLGADTWGLDIYRSTLYEFAAALENLETEEARPLIHEVMHEFWCNPTVDEATVWGAYPYDSDPAGTATRHLARPLSERHPQRGDRAWLAGALVLSTPAVRDAYLATHPEADAIGEPATD</sequence>
<organism evidence="1 2">
    <name type="scientific">Nocardia ninae NBRC 108245</name>
    <dbReference type="NCBI Taxonomy" id="1210091"/>
    <lineage>
        <taxon>Bacteria</taxon>
        <taxon>Bacillati</taxon>
        <taxon>Actinomycetota</taxon>
        <taxon>Actinomycetes</taxon>
        <taxon>Mycobacteriales</taxon>
        <taxon>Nocardiaceae</taxon>
        <taxon>Nocardia</taxon>
    </lineage>
</organism>
<accession>A0A511MCK6</accession>
<comment type="caution">
    <text evidence="1">The sequence shown here is derived from an EMBL/GenBank/DDBJ whole genome shotgun (WGS) entry which is preliminary data.</text>
</comment>